<feature type="transmembrane region" description="Helical" evidence="2">
    <location>
        <begin position="165"/>
        <end position="189"/>
    </location>
</feature>
<dbReference type="PANTHER" id="PTHR38848">
    <property type="entry name" value="G-PROTEIN COUPLED RECEPTORS FAMILY 3 PROFILE DOMAIN-CONTAINING PROTEIN"/>
    <property type="match status" value="1"/>
</dbReference>
<accession>A0ABR1IP28</accession>
<feature type="region of interest" description="Disordered" evidence="1">
    <location>
        <begin position="295"/>
        <end position="316"/>
    </location>
</feature>
<dbReference type="PANTHER" id="PTHR38848:SF3">
    <property type="entry name" value="G-PROTEIN COUPLED RECEPTORS FAMILY 3 PROFILE DOMAIN-CONTAINING PROTEIN"/>
    <property type="match status" value="1"/>
</dbReference>
<dbReference type="Proteomes" id="UP001498398">
    <property type="component" value="Unassembled WGS sequence"/>
</dbReference>
<keyword evidence="2" id="KW-0472">Membrane</keyword>
<proteinExistence type="predicted"/>
<feature type="transmembrane region" description="Helical" evidence="2">
    <location>
        <begin position="83"/>
        <end position="104"/>
    </location>
</feature>
<feature type="transmembrane region" description="Helical" evidence="2">
    <location>
        <begin position="125"/>
        <end position="145"/>
    </location>
</feature>
<evidence type="ECO:0008006" key="5">
    <source>
        <dbReference type="Google" id="ProtNLM"/>
    </source>
</evidence>
<name>A0ABR1IP28_9AGAR</name>
<feature type="region of interest" description="Disordered" evidence="1">
    <location>
        <begin position="337"/>
        <end position="370"/>
    </location>
</feature>
<protein>
    <recommendedName>
        <fullName evidence="5">Transmembrane protein</fullName>
    </recommendedName>
</protein>
<evidence type="ECO:0000256" key="2">
    <source>
        <dbReference type="SAM" id="Phobius"/>
    </source>
</evidence>
<sequence>MSTPHKYHSLEILASCVHFASASAIAFCLSRRLPPITSWRSWRNLSWSRLCVILVLMDSWFFVVFSGILMNGVGTTWNLEACTIAICICISIYVLSKVLIYSFLSERVYIVWSGGNQIRRLQSPVYRICCVVLAGFAIVAVFMVIGRQTHIRDDGVCVIGLAQNVGIGLIVYDLFLNVFLTVMFLWPLLGSSHSGPKTSPKLRKVAKRTLFGATMSLICSATNISILAILGGNELGWICMSSCVSDVVINALVLYWISTPSTSYHKQHNLPRDRYSLPTMDLTALTITAVPQSPVEGRSSVDAKGQQPQSPVQGSFRNMTIPDEMFDYIPKDQLQWRDVDDNDYEGTADPSPHSSDTVPDTQKDIRVVIH</sequence>
<gene>
    <name evidence="3" type="ORF">VKT23_019585</name>
</gene>
<feature type="transmembrane region" description="Helical" evidence="2">
    <location>
        <begin position="12"/>
        <end position="29"/>
    </location>
</feature>
<keyword evidence="2" id="KW-0812">Transmembrane</keyword>
<keyword evidence="2" id="KW-1133">Transmembrane helix</keyword>
<organism evidence="3 4">
    <name type="scientific">Marasmiellus scandens</name>
    <dbReference type="NCBI Taxonomy" id="2682957"/>
    <lineage>
        <taxon>Eukaryota</taxon>
        <taxon>Fungi</taxon>
        <taxon>Dikarya</taxon>
        <taxon>Basidiomycota</taxon>
        <taxon>Agaricomycotina</taxon>
        <taxon>Agaricomycetes</taxon>
        <taxon>Agaricomycetidae</taxon>
        <taxon>Agaricales</taxon>
        <taxon>Marasmiineae</taxon>
        <taxon>Omphalotaceae</taxon>
        <taxon>Marasmiellus</taxon>
    </lineage>
</organism>
<dbReference type="EMBL" id="JBANRG010000104">
    <property type="protein sequence ID" value="KAK7435630.1"/>
    <property type="molecule type" value="Genomic_DNA"/>
</dbReference>
<feature type="transmembrane region" description="Helical" evidence="2">
    <location>
        <begin position="235"/>
        <end position="257"/>
    </location>
</feature>
<keyword evidence="4" id="KW-1185">Reference proteome</keyword>
<evidence type="ECO:0000313" key="3">
    <source>
        <dbReference type="EMBL" id="KAK7435630.1"/>
    </source>
</evidence>
<comment type="caution">
    <text evidence="3">The sequence shown here is derived from an EMBL/GenBank/DDBJ whole genome shotgun (WGS) entry which is preliminary data.</text>
</comment>
<feature type="compositionally biased region" description="Basic and acidic residues" evidence="1">
    <location>
        <begin position="361"/>
        <end position="370"/>
    </location>
</feature>
<feature type="compositionally biased region" description="Polar residues" evidence="1">
    <location>
        <begin position="306"/>
        <end position="316"/>
    </location>
</feature>
<evidence type="ECO:0000256" key="1">
    <source>
        <dbReference type="SAM" id="MobiDB-lite"/>
    </source>
</evidence>
<feature type="transmembrane region" description="Helical" evidence="2">
    <location>
        <begin position="210"/>
        <end position="229"/>
    </location>
</feature>
<reference evidence="3 4" key="1">
    <citation type="submission" date="2024-01" db="EMBL/GenBank/DDBJ databases">
        <title>A draft genome for the cacao thread blight pathogen Marasmiellus scandens.</title>
        <authorList>
            <person name="Baruah I.K."/>
            <person name="Leung J."/>
            <person name="Bukari Y."/>
            <person name="Amoako-Attah I."/>
            <person name="Meinhardt L.W."/>
            <person name="Bailey B.A."/>
            <person name="Cohen S.P."/>
        </authorList>
    </citation>
    <scope>NUCLEOTIDE SEQUENCE [LARGE SCALE GENOMIC DNA]</scope>
    <source>
        <strain evidence="3 4">GH-19</strain>
    </source>
</reference>
<feature type="transmembrane region" description="Helical" evidence="2">
    <location>
        <begin position="50"/>
        <end position="71"/>
    </location>
</feature>
<evidence type="ECO:0000313" key="4">
    <source>
        <dbReference type="Proteomes" id="UP001498398"/>
    </source>
</evidence>